<evidence type="ECO:0000313" key="5">
    <source>
        <dbReference type="Proteomes" id="UP000177263"/>
    </source>
</evidence>
<protein>
    <recommendedName>
        <fullName evidence="3">HIT domain-containing protein</fullName>
    </recommendedName>
</protein>
<reference evidence="4 5" key="1">
    <citation type="journal article" date="2016" name="Nat. Commun.">
        <title>Thousands of microbial genomes shed light on interconnected biogeochemical processes in an aquifer system.</title>
        <authorList>
            <person name="Anantharaman K."/>
            <person name="Brown C.T."/>
            <person name="Hug L.A."/>
            <person name="Sharon I."/>
            <person name="Castelle C.J."/>
            <person name="Probst A.J."/>
            <person name="Thomas B.C."/>
            <person name="Singh A."/>
            <person name="Wilkins M.J."/>
            <person name="Karaoz U."/>
            <person name="Brodie E.L."/>
            <person name="Williams K.H."/>
            <person name="Hubbard S.S."/>
            <person name="Banfield J.F."/>
        </authorList>
    </citation>
    <scope>NUCLEOTIDE SEQUENCE [LARGE SCALE GENOMIC DNA]</scope>
</reference>
<feature type="active site" description="Tele-AMP-histidine intermediate" evidence="1">
    <location>
        <position position="96"/>
    </location>
</feature>
<dbReference type="EMBL" id="MGGM01000006">
    <property type="protein sequence ID" value="OGM29968.1"/>
    <property type="molecule type" value="Genomic_DNA"/>
</dbReference>
<dbReference type="Gene3D" id="3.30.428.10">
    <property type="entry name" value="HIT-like"/>
    <property type="match status" value="1"/>
</dbReference>
<gene>
    <name evidence="4" type="ORF">A2801_00415</name>
</gene>
<evidence type="ECO:0000259" key="3">
    <source>
        <dbReference type="PROSITE" id="PS51084"/>
    </source>
</evidence>
<sequence length="107" mass="11952">MGTDCIFCKIVGKELPAEVISETDDLLAFKDKFPSAPIHYVILPKKHFTDITEITDALWVEMKNLATKIAKEQNLSGFRIATNAGDTAMISHMHLHFLAGIHKDRSV</sequence>
<dbReference type="InterPro" id="IPR001310">
    <property type="entry name" value="Histidine_triad_HIT"/>
</dbReference>
<proteinExistence type="predicted"/>
<dbReference type="Proteomes" id="UP000177263">
    <property type="component" value="Unassembled WGS sequence"/>
</dbReference>
<dbReference type="SUPFAM" id="SSF54197">
    <property type="entry name" value="HIT-like"/>
    <property type="match status" value="1"/>
</dbReference>
<dbReference type="GO" id="GO:0003824">
    <property type="term" value="F:catalytic activity"/>
    <property type="evidence" value="ECO:0007669"/>
    <property type="project" value="InterPro"/>
</dbReference>
<dbReference type="STRING" id="1802500.A2801_00415"/>
<feature type="short sequence motif" description="Histidine triad motif" evidence="2">
    <location>
        <begin position="92"/>
        <end position="96"/>
    </location>
</feature>
<dbReference type="InterPro" id="IPR036265">
    <property type="entry name" value="HIT-like_sf"/>
</dbReference>
<dbReference type="PRINTS" id="PR00332">
    <property type="entry name" value="HISTRIAD"/>
</dbReference>
<dbReference type="Pfam" id="PF11969">
    <property type="entry name" value="DcpS_C"/>
    <property type="match status" value="1"/>
</dbReference>
<name>A0A1F7YTF3_9BACT</name>
<dbReference type="AlphaFoldDB" id="A0A1F7YTF3"/>
<evidence type="ECO:0000256" key="2">
    <source>
        <dbReference type="PROSITE-ProRule" id="PRU00464"/>
    </source>
</evidence>
<dbReference type="InterPro" id="IPR011146">
    <property type="entry name" value="HIT-like"/>
</dbReference>
<accession>A0A1F7YTF3</accession>
<dbReference type="PANTHER" id="PTHR23089">
    <property type="entry name" value="HISTIDINE TRIAD HIT PROTEIN"/>
    <property type="match status" value="1"/>
</dbReference>
<feature type="domain" description="HIT" evidence="3">
    <location>
        <begin position="6"/>
        <end position="107"/>
    </location>
</feature>
<evidence type="ECO:0000313" key="4">
    <source>
        <dbReference type="EMBL" id="OGM29968.1"/>
    </source>
</evidence>
<evidence type="ECO:0000256" key="1">
    <source>
        <dbReference type="PIRSR" id="PIRSR601310-1"/>
    </source>
</evidence>
<dbReference type="PROSITE" id="PS51084">
    <property type="entry name" value="HIT_2"/>
    <property type="match status" value="1"/>
</dbReference>
<comment type="caution">
    <text evidence="4">The sequence shown here is derived from an EMBL/GenBank/DDBJ whole genome shotgun (WGS) entry which is preliminary data.</text>
</comment>
<organism evidence="4 5">
    <name type="scientific">Candidatus Woesebacteria bacterium RIFCSPHIGHO2_01_FULL_41_10</name>
    <dbReference type="NCBI Taxonomy" id="1802500"/>
    <lineage>
        <taxon>Bacteria</taxon>
        <taxon>Candidatus Woeseibacteriota</taxon>
    </lineage>
</organism>